<feature type="region of interest" description="Disordered" evidence="1">
    <location>
        <begin position="1"/>
        <end position="26"/>
    </location>
</feature>
<name>A0A6P8AZW5_PYRGI</name>
<dbReference type="SUPFAM" id="SSF53474">
    <property type="entry name" value="alpha/beta-Hydrolases"/>
    <property type="match status" value="1"/>
</dbReference>
<dbReference type="Proteomes" id="UP000515153">
    <property type="component" value="Unplaced"/>
</dbReference>
<feature type="region of interest" description="Disordered" evidence="1">
    <location>
        <begin position="274"/>
        <end position="293"/>
    </location>
</feature>
<dbReference type="AlphaFoldDB" id="A0A6P8AZW5"/>
<reference evidence="3" key="2">
    <citation type="submission" date="2019-10" db="EMBL/GenBank/DDBJ databases">
        <authorList>
            <consortium name="NCBI Genome Project"/>
        </authorList>
    </citation>
    <scope>NUCLEOTIDE SEQUENCE</scope>
    <source>
        <strain evidence="3">NI907</strain>
    </source>
</reference>
<reference evidence="3" key="3">
    <citation type="submission" date="2025-08" db="UniProtKB">
        <authorList>
            <consortium name="RefSeq"/>
        </authorList>
    </citation>
    <scope>IDENTIFICATION</scope>
    <source>
        <strain evidence="3">NI907</strain>
    </source>
</reference>
<proteinExistence type="predicted"/>
<evidence type="ECO:0000256" key="1">
    <source>
        <dbReference type="SAM" id="MobiDB-lite"/>
    </source>
</evidence>
<dbReference type="KEGG" id="pgri:PgNI_07658"/>
<organism evidence="2 3">
    <name type="scientific">Pyricularia grisea</name>
    <name type="common">Crabgrass-specific blast fungus</name>
    <name type="synonym">Magnaporthe grisea</name>
    <dbReference type="NCBI Taxonomy" id="148305"/>
    <lineage>
        <taxon>Eukaryota</taxon>
        <taxon>Fungi</taxon>
        <taxon>Dikarya</taxon>
        <taxon>Ascomycota</taxon>
        <taxon>Pezizomycotina</taxon>
        <taxon>Sordariomycetes</taxon>
        <taxon>Sordariomycetidae</taxon>
        <taxon>Magnaporthales</taxon>
        <taxon>Pyriculariaceae</taxon>
        <taxon>Pyricularia</taxon>
    </lineage>
</organism>
<keyword evidence="2" id="KW-1185">Reference proteome</keyword>
<dbReference type="InterPro" id="IPR050228">
    <property type="entry name" value="Carboxylesterase_BioH"/>
</dbReference>
<reference evidence="3" key="1">
    <citation type="journal article" date="2019" name="Mol. Biol. Evol.">
        <title>Blast fungal genomes show frequent chromosomal changes, gene gains and losses, and effector gene turnover.</title>
        <authorList>
            <person name="Gomez Luciano L.B."/>
            <person name="Jason Tsai I."/>
            <person name="Chuma I."/>
            <person name="Tosa Y."/>
            <person name="Chen Y.H."/>
            <person name="Li J.Y."/>
            <person name="Li M.Y."/>
            <person name="Jade Lu M.Y."/>
            <person name="Nakayashiki H."/>
            <person name="Li W.H."/>
        </authorList>
    </citation>
    <scope>NUCLEOTIDE SEQUENCE</scope>
    <source>
        <strain evidence="3">NI907</strain>
    </source>
</reference>
<gene>
    <name evidence="3" type="ORF">PgNI_07658</name>
</gene>
<dbReference type="GeneID" id="41962577"/>
<dbReference type="RefSeq" id="XP_030980521.1">
    <property type="nucleotide sequence ID" value="XM_031127668.1"/>
</dbReference>
<evidence type="ECO:0000313" key="3">
    <source>
        <dbReference type="RefSeq" id="XP_030980521.1"/>
    </source>
</evidence>
<evidence type="ECO:0008006" key="4">
    <source>
        <dbReference type="Google" id="ProtNLM"/>
    </source>
</evidence>
<feature type="compositionally biased region" description="Polar residues" evidence="1">
    <location>
        <begin position="317"/>
        <end position="348"/>
    </location>
</feature>
<dbReference type="PANTHER" id="PTHR43194">
    <property type="entry name" value="HYDROLASE ALPHA/BETA FOLD FAMILY"/>
    <property type="match status" value="1"/>
</dbReference>
<dbReference type="InterPro" id="IPR029058">
    <property type="entry name" value="AB_hydrolase_fold"/>
</dbReference>
<protein>
    <recommendedName>
        <fullName evidence="4">AB hydrolase-1 domain-containing protein</fullName>
    </recommendedName>
</protein>
<evidence type="ECO:0000313" key="2">
    <source>
        <dbReference type="Proteomes" id="UP000515153"/>
    </source>
</evidence>
<dbReference type="PANTHER" id="PTHR43194:SF4">
    <property type="entry name" value="AB HYDROLASE-1 DOMAIN-CONTAINING PROTEIN"/>
    <property type="match status" value="1"/>
</dbReference>
<feature type="compositionally biased region" description="Acidic residues" evidence="1">
    <location>
        <begin position="7"/>
        <end position="25"/>
    </location>
</feature>
<feature type="region of interest" description="Disordered" evidence="1">
    <location>
        <begin position="306"/>
        <end position="360"/>
    </location>
</feature>
<dbReference type="Gene3D" id="3.40.50.1820">
    <property type="entry name" value="alpha/beta hydrolase"/>
    <property type="match status" value="1"/>
</dbReference>
<accession>A0A6P8AZW5</accession>
<sequence length="866" mass="94823">MSLIRDDEPEMDNYSDDEIQQDDMFDPNFVDDFSLPQRPQEQAVWEDDRLMNIDPNLDPPPTERHFQDTYESILGAQRSEENEYGIDPYFGGYHGYDGHIDGGSETAVENMNGFSPATVNPQEVAPTYGFPDELQQLNDFAQPQQHGLPPGAFELSGANAEDVQWAVDQQTSMTNLPPSIQIYNPDGQLITSPTSLPQDQVQLMFDDPTISLSLFPELQDFLYLNDEVASNNTTLPELPVQDQQLLQIPSSSSSQNESSQSWLLRHFPHLSAATMASSGNGSSSPSSVSTESITSPMAQDLDLLVGLYDDDPPLNPSPGTQATAENSTTRGSSGPNSGQNSTQDQANPEQPIRPVNAGNLRPNFVQNLAGIGTPHQTEIFSVYIVPGPNSPPEANCLVEHLTPARKNDASKPVLFLHGDHHTGQTWKYLPGQTQTNVSWVDHFLQQGYTCYVPDMPMSGRSMGAYFVRDDFRGKEQKVNAIEGELTSPRDNLFPLYDTARYHCQFPGAQQNPSIDQDTAGLRYDPYFLNYKSSRVPIWNTSEERVAYGAEAVSMILDRIGEPTIIIAEGSGGVSGLIAADRFPEKVAGLILMGYPYAPFAMPFQLTKFDNGVGKVYHNDTMEECTALTSGLTSTDLHFDPPLALMQCLNVVKTYSDEDKKGAYCFLQDADKPVRKLVNVAKVPVLVVTPEAGKNSAFDWSIVSFLRQAGVDTEWYKLARFGLLGNGQLMWMEKNGQEVAKLLQAWIVANTTTTNNNNNDVAAAAAILAVRPDQVALADRREEEVRGITAREAARYETAVEERRRAWARREIAPLVQANADAMECFYSWLPVLDLARADFQAAQAAAAAAAAGAPAAGSGAGAAAAP</sequence>